<dbReference type="InterPro" id="IPR011437">
    <property type="entry name" value="DUF1540"/>
</dbReference>
<proteinExistence type="predicted"/>
<dbReference type="Pfam" id="PF07561">
    <property type="entry name" value="DUF1540"/>
    <property type="match status" value="1"/>
</dbReference>
<reference evidence="3" key="1">
    <citation type="submission" date="2022-08" db="EMBL/GenBank/DDBJ databases">
        <title>Alicyclobacillus dauci DSM2870, complete genome.</title>
        <authorList>
            <person name="Wang Q."/>
            <person name="Cai R."/>
            <person name="Wang Z."/>
        </authorList>
    </citation>
    <scope>NUCLEOTIDE SEQUENCE</scope>
    <source>
        <strain evidence="3">DSM 28700</strain>
    </source>
</reference>
<organism evidence="3 4">
    <name type="scientific">Alicyclobacillus dauci</name>
    <dbReference type="NCBI Taxonomy" id="1475485"/>
    <lineage>
        <taxon>Bacteria</taxon>
        <taxon>Bacillati</taxon>
        <taxon>Bacillota</taxon>
        <taxon>Bacilli</taxon>
        <taxon>Bacillales</taxon>
        <taxon>Alicyclobacillaceae</taxon>
        <taxon>Alicyclobacillus</taxon>
    </lineage>
</organism>
<name>A0ABY6Z6J0_9BACL</name>
<sequence>MQVDVKCSVANCEYWAKGNNCVASSILVSIDKHANMNSNVEFGMLGGEHQDSASNSADTCCHTFKPKESR</sequence>
<evidence type="ECO:0000259" key="2">
    <source>
        <dbReference type="Pfam" id="PF07561"/>
    </source>
</evidence>
<evidence type="ECO:0000313" key="4">
    <source>
        <dbReference type="Proteomes" id="UP001164803"/>
    </source>
</evidence>
<feature type="domain" description="DUF1540" evidence="2">
    <location>
        <begin position="5"/>
        <end position="64"/>
    </location>
</feature>
<keyword evidence="4" id="KW-1185">Reference proteome</keyword>
<evidence type="ECO:0000313" key="3">
    <source>
        <dbReference type="EMBL" id="WAH38293.1"/>
    </source>
</evidence>
<accession>A0ABY6Z6J0</accession>
<feature type="region of interest" description="Disordered" evidence="1">
    <location>
        <begin position="50"/>
        <end position="70"/>
    </location>
</feature>
<gene>
    <name evidence="3" type="ORF">NZD86_07365</name>
</gene>
<dbReference type="Proteomes" id="UP001164803">
    <property type="component" value="Chromosome"/>
</dbReference>
<protein>
    <submittedName>
        <fullName evidence="3">DUF1540 domain-containing protein</fullName>
    </submittedName>
</protein>
<dbReference type="EMBL" id="CP104064">
    <property type="protein sequence ID" value="WAH38293.1"/>
    <property type="molecule type" value="Genomic_DNA"/>
</dbReference>
<evidence type="ECO:0000256" key="1">
    <source>
        <dbReference type="SAM" id="MobiDB-lite"/>
    </source>
</evidence>